<evidence type="ECO:0000313" key="2">
    <source>
        <dbReference type="Proteomes" id="UP000521075"/>
    </source>
</evidence>
<sequence>MCSFIGERWIDRMNELPERGRVRHASLPERLKLTLGFDEVIAYLKLIVGVSSGTHPTPMRNAHKGLEMWSEAHWLDAGAIAAHPLRACSRLAGEASRSVVMTEFGRCRLTEGVQWYLCFGGEDFDPQVFL</sequence>
<name>A0A853DN84_9MICO</name>
<dbReference type="AlphaFoldDB" id="A0A853DN84"/>
<reference evidence="1 2" key="1">
    <citation type="submission" date="2020-07" db="EMBL/GenBank/DDBJ databases">
        <title>Sequencing the genomes of 1000 actinobacteria strains.</title>
        <authorList>
            <person name="Klenk H.-P."/>
        </authorList>
    </citation>
    <scope>NUCLEOTIDE SEQUENCE [LARGE SCALE GENOMIC DNA]</scope>
    <source>
        <strain evidence="1 2">DSM 15166</strain>
    </source>
</reference>
<organism evidence="1 2">
    <name type="scientific">Leifsonia naganoensis</name>
    <dbReference type="NCBI Taxonomy" id="150025"/>
    <lineage>
        <taxon>Bacteria</taxon>
        <taxon>Bacillati</taxon>
        <taxon>Actinomycetota</taxon>
        <taxon>Actinomycetes</taxon>
        <taxon>Micrococcales</taxon>
        <taxon>Microbacteriaceae</taxon>
        <taxon>Leifsonia</taxon>
    </lineage>
</organism>
<proteinExistence type="predicted"/>
<comment type="caution">
    <text evidence="1">The sequence shown here is derived from an EMBL/GenBank/DDBJ whole genome shotgun (WGS) entry which is preliminary data.</text>
</comment>
<dbReference type="EMBL" id="JACCHJ010000001">
    <property type="protein sequence ID" value="NYK09073.1"/>
    <property type="molecule type" value="Genomic_DNA"/>
</dbReference>
<dbReference type="Proteomes" id="UP000521075">
    <property type="component" value="Unassembled WGS sequence"/>
</dbReference>
<evidence type="ECO:0000313" key="1">
    <source>
        <dbReference type="EMBL" id="NYK09073.1"/>
    </source>
</evidence>
<keyword evidence="2" id="KW-1185">Reference proteome</keyword>
<protein>
    <submittedName>
        <fullName evidence="1">Uncharacterized protein</fullName>
    </submittedName>
</protein>
<accession>A0A853DN84</accession>
<gene>
    <name evidence="1" type="ORF">HNR14_000954</name>
</gene>